<dbReference type="InterPro" id="IPR019832">
    <property type="entry name" value="Mn/Fe_SOD_C"/>
</dbReference>
<evidence type="ECO:0000256" key="6">
    <source>
        <dbReference type="RuleBase" id="RU000414"/>
    </source>
</evidence>
<feature type="domain" description="Manganese/iron superoxide dismutase N-terminal" evidence="7">
    <location>
        <begin position="42"/>
        <end position="128"/>
    </location>
</feature>
<reference evidence="9 10" key="1">
    <citation type="submission" date="2019-12" db="EMBL/GenBank/DDBJ databases">
        <title>Deinococcus sp. HMF7620 Genome sequencing and assembly.</title>
        <authorList>
            <person name="Kang H."/>
            <person name="Kim H."/>
            <person name="Joh K."/>
        </authorList>
    </citation>
    <scope>NUCLEOTIDE SEQUENCE [LARGE SCALE GENOMIC DNA]</scope>
    <source>
        <strain evidence="9 10">HMF7620</strain>
    </source>
</reference>
<evidence type="ECO:0000313" key="9">
    <source>
        <dbReference type="EMBL" id="MVN88253.1"/>
    </source>
</evidence>
<dbReference type="InterPro" id="IPR036314">
    <property type="entry name" value="SOD_C_sf"/>
</dbReference>
<protein>
    <recommendedName>
        <fullName evidence="2 6">Superoxide dismutase</fullName>
        <ecNumber evidence="2 6">1.15.1.1</ecNumber>
    </recommendedName>
</protein>
<evidence type="ECO:0000259" key="7">
    <source>
        <dbReference type="Pfam" id="PF00081"/>
    </source>
</evidence>
<dbReference type="PANTHER" id="PTHR43595:SF2">
    <property type="entry name" value="SMALL RIBOSOMAL SUBUNIT PROTEIN MS42"/>
    <property type="match status" value="1"/>
</dbReference>
<dbReference type="Gene3D" id="1.10.287.990">
    <property type="entry name" value="Fe,Mn superoxide dismutase (SOD) domain"/>
    <property type="match status" value="1"/>
</dbReference>
<feature type="binding site" evidence="5">
    <location>
        <position position="211"/>
    </location>
    <ligand>
        <name>Mn(2+)</name>
        <dbReference type="ChEBI" id="CHEBI:29035"/>
    </ligand>
</feature>
<dbReference type="PRINTS" id="PR01703">
    <property type="entry name" value="MNSODISMTASE"/>
</dbReference>
<evidence type="ECO:0000256" key="1">
    <source>
        <dbReference type="ARBA" id="ARBA00008714"/>
    </source>
</evidence>
<feature type="domain" description="Manganese/iron superoxide dismutase C-terminal" evidence="8">
    <location>
        <begin position="142"/>
        <end position="240"/>
    </location>
</feature>
<dbReference type="EMBL" id="WQLB01000025">
    <property type="protein sequence ID" value="MVN88253.1"/>
    <property type="molecule type" value="Genomic_DNA"/>
</dbReference>
<dbReference type="FunFam" id="1.10.287.990:FF:000001">
    <property type="entry name" value="Superoxide dismutase"/>
    <property type="match status" value="1"/>
</dbReference>
<evidence type="ECO:0000259" key="8">
    <source>
        <dbReference type="Pfam" id="PF02777"/>
    </source>
</evidence>
<evidence type="ECO:0000313" key="10">
    <source>
        <dbReference type="Proteomes" id="UP000483286"/>
    </source>
</evidence>
<comment type="catalytic activity">
    <reaction evidence="6">
        <text>2 superoxide + 2 H(+) = H2O2 + O2</text>
        <dbReference type="Rhea" id="RHEA:20696"/>
        <dbReference type="ChEBI" id="CHEBI:15378"/>
        <dbReference type="ChEBI" id="CHEBI:15379"/>
        <dbReference type="ChEBI" id="CHEBI:16240"/>
        <dbReference type="ChEBI" id="CHEBI:18421"/>
        <dbReference type="EC" id="1.15.1.1"/>
    </reaction>
</comment>
<organism evidence="9 10">
    <name type="scientific">Deinococcus arboris</name>
    <dbReference type="NCBI Taxonomy" id="2682977"/>
    <lineage>
        <taxon>Bacteria</taxon>
        <taxon>Thermotogati</taxon>
        <taxon>Deinococcota</taxon>
        <taxon>Deinococci</taxon>
        <taxon>Deinococcales</taxon>
        <taxon>Deinococcaceae</taxon>
        <taxon>Deinococcus</taxon>
    </lineage>
</organism>
<name>A0A7C9HT57_9DEIO</name>
<dbReference type="GO" id="GO:0004784">
    <property type="term" value="F:superoxide dismutase activity"/>
    <property type="evidence" value="ECO:0007669"/>
    <property type="project" value="UniProtKB-EC"/>
</dbReference>
<dbReference type="GO" id="GO:0046872">
    <property type="term" value="F:metal ion binding"/>
    <property type="evidence" value="ECO:0007669"/>
    <property type="project" value="UniProtKB-KW"/>
</dbReference>
<dbReference type="AlphaFoldDB" id="A0A7C9HT57"/>
<evidence type="ECO:0000256" key="4">
    <source>
        <dbReference type="ARBA" id="ARBA00023002"/>
    </source>
</evidence>
<dbReference type="FunFam" id="3.55.40.20:FF:000004">
    <property type="entry name" value="Superoxide dismutase [Fe]"/>
    <property type="match status" value="1"/>
</dbReference>
<proteinExistence type="inferred from homology"/>
<comment type="similarity">
    <text evidence="1 6">Belongs to the iron/manganese superoxide dismutase family.</text>
</comment>
<keyword evidence="4 6" id="KW-0560">Oxidoreductase</keyword>
<feature type="binding site" evidence="5">
    <location>
        <position position="66"/>
    </location>
    <ligand>
        <name>Mn(2+)</name>
        <dbReference type="ChEBI" id="CHEBI:29035"/>
    </ligand>
</feature>
<dbReference type="PANTHER" id="PTHR43595">
    <property type="entry name" value="37S RIBOSOMAL PROTEIN S26, MITOCHONDRIAL"/>
    <property type="match status" value="1"/>
</dbReference>
<dbReference type="InterPro" id="IPR036324">
    <property type="entry name" value="Mn/Fe_SOD_N_sf"/>
</dbReference>
<dbReference type="InterPro" id="IPR019831">
    <property type="entry name" value="Mn/Fe_SOD_N"/>
</dbReference>
<dbReference type="Pfam" id="PF02777">
    <property type="entry name" value="Sod_Fe_C"/>
    <property type="match status" value="1"/>
</dbReference>
<comment type="function">
    <text evidence="6">Destroys radicals which are normally produced within the cells and which are toxic to biological systems.</text>
</comment>
<dbReference type="InterPro" id="IPR019833">
    <property type="entry name" value="Mn/Fe_SOD_BS"/>
</dbReference>
<dbReference type="Proteomes" id="UP000483286">
    <property type="component" value="Unassembled WGS sequence"/>
</dbReference>
<dbReference type="EC" id="1.15.1.1" evidence="2 6"/>
<gene>
    <name evidence="9" type="ORF">GO986_16025</name>
</gene>
<accession>A0A7C9HT57</accession>
<dbReference type="GO" id="GO:0005737">
    <property type="term" value="C:cytoplasm"/>
    <property type="evidence" value="ECO:0007669"/>
    <property type="project" value="TreeGrafter"/>
</dbReference>
<evidence type="ECO:0000256" key="2">
    <source>
        <dbReference type="ARBA" id="ARBA00012682"/>
    </source>
</evidence>
<dbReference type="Pfam" id="PF00081">
    <property type="entry name" value="Sod_Fe_N"/>
    <property type="match status" value="1"/>
</dbReference>
<dbReference type="PROSITE" id="PS00088">
    <property type="entry name" value="SOD_MN"/>
    <property type="match status" value="1"/>
</dbReference>
<feature type="binding site" evidence="5">
    <location>
        <position position="207"/>
    </location>
    <ligand>
        <name>Mn(2+)</name>
        <dbReference type="ChEBI" id="CHEBI:29035"/>
    </ligand>
</feature>
<sequence length="250" mass="27136">MGAVIAGWLTLGRAAAAAQNTSLTTVPVNATGLTPDLGRYPFSLPALPYAADALEPALDAQTMALHHSKHHAAYVANLNKALESAPAFQHLEVTELIMRLSEVPANVQEAVRNSAGGHHNHSLFWTGLTPKSLNRVPEPGGLLGAQLRGQFGSLDAFRQALSAAALGRFGSGWAWLVLERTGRLRVMTTPNQDSPLAAGVYPLLGLDVWEHAYYLHYQNRRADYVQAFWTVVNWPEVERRYALALRLAAG</sequence>
<dbReference type="SUPFAM" id="SSF46609">
    <property type="entry name" value="Fe,Mn superoxide dismutase (SOD), N-terminal domain"/>
    <property type="match status" value="1"/>
</dbReference>
<keyword evidence="10" id="KW-1185">Reference proteome</keyword>
<evidence type="ECO:0000256" key="5">
    <source>
        <dbReference type="PIRSR" id="PIRSR000349-1"/>
    </source>
</evidence>
<dbReference type="Gene3D" id="3.55.40.20">
    <property type="entry name" value="Iron/manganese superoxide dismutase, C-terminal domain"/>
    <property type="match status" value="1"/>
</dbReference>
<comment type="caution">
    <text evidence="9">The sequence shown here is derived from an EMBL/GenBank/DDBJ whole genome shotgun (WGS) entry which is preliminary data.</text>
</comment>
<keyword evidence="3 5" id="KW-0479">Metal-binding</keyword>
<dbReference type="PIRSF" id="PIRSF000349">
    <property type="entry name" value="SODismutase"/>
    <property type="match status" value="1"/>
</dbReference>
<evidence type="ECO:0000256" key="3">
    <source>
        <dbReference type="ARBA" id="ARBA00022723"/>
    </source>
</evidence>
<feature type="binding site" evidence="5">
    <location>
        <position position="121"/>
    </location>
    <ligand>
        <name>Mn(2+)</name>
        <dbReference type="ChEBI" id="CHEBI:29035"/>
    </ligand>
</feature>
<dbReference type="SUPFAM" id="SSF54719">
    <property type="entry name" value="Fe,Mn superoxide dismutase (SOD), C-terminal domain"/>
    <property type="match status" value="1"/>
</dbReference>
<dbReference type="InterPro" id="IPR001189">
    <property type="entry name" value="Mn/Fe_SOD"/>
</dbReference>